<dbReference type="GO" id="GO:0005829">
    <property type="term" value="C:cytosol"/>
    <property type="evidence" value="ECO:0007669"/>
    <property type="project" value="TreeGrafter"/>
</dbReference>
<gene>
    <name evidence="8" type="primary">LOC109725088</name>
</gene>
<feature type="domain" description="Proteasome activator Blm10 middle HEAT repeats region" evidence="6">
    <location>
        <begin position="310"/>
        <end position="509"/>
    </location>
</feature>
<dbReference type="SUPFAM" id="SSF48371">
    <property type="entry name" value="ARM repeat"/>
    <property type="match status" value="2"/>
</dbReference>
<comment type="similarity">
    <text evidence="1">Belongs to the BLM10 family.</text>
</comment>
<evidence type="ECO:0000256" key="4">
    <source>
        <dbReference type="ARBA" id="ARBA00023204"/>
    </source>
</evidence>
<keyword evidence="3" id="KW-0227">DNA damage</keyword>
<sequence length="1811" mass="204837">MHLYNAWLPPMVAEETKKEAESFASVVRSVKGSWRPDDPNSVYDTLKWIPIIDLFLKAKSDISPGDVKNLVEFGLELFHASQGKLYPQVMWGRILITLLKKHGKRLSIDIHWRPFYDNLMLTHFKRNTGPEGWRLKQKHIETVTSLVQSCRKFFPAGSSSEIWSEFRPFLDNPWHYSAFEGSGFLRLFLTMNSENQNYFTGDWVEKSLNIWDSMPNCQFWDIQWASIIARCIKNCKSIDWEGFLPTLFTKYLNMFEVPVSNGVESYSFPIYVPWSVRFLFSSNMRTPCKAIAKSIVYLLKPQGSAQEYFERLANLLEQYYHPSNEGHWTDSLTYFLWHLVITFQKRLQHELHNTNNCIPEEFCLGKLERASFVNVVLKLIAHGQYSKDEDLSDTVTFVTSILSYVEPSLVLPFIASRFEMALQTMTATHQLKTALTSVAFAGRAIFLVSTFAQTDKCDTADVSLALVLNSLSNALLGIDANDPPKTLASMQLICSIYSSLTIIGSSDSEPVFQQTISLSEWLDCFFSRLFSLLRHAESTGVINDVLPSSTMEETFLIEDDPYYFCMLEILLGKLSKVLFNQSLEKISKFVNTNILPGATKEVGLLCCACVKSKPEEAATYLIKPILETITSSLRGTPISGLWGSTTSDTSSFAKAALSPTLEIVAEYLLKVLARAIRFAGTVLLHYREELKEAIALAFQAPSWKVNVAGGHVLCSLLGSLVLYYPVNQFMPLLCQPASAAFEPWGCSKDYNVGRNEPLNLPPKWHISSQDELSFANELLELHFQSALDDLSRICETRIHTNAGTEKEHLKITLLRIKSSLQGVMSCLPDMRPCDKRTGVITVEHSYFVIAGAVGSSVGSPELRERAANIIHQSCKFLLEQRADDSILLILIIRVIDALGNFGSFEYEEWLDYIQDHNLNSAVITEPPCNFIVSSHAQGKKWPRWAFVDKSYMHNMWRSSQSSYHKFCLDSDIVPSQNMNLLMENLLDLALHSYERVRLLAGRSLSRMLKRCPSFIASSVLTLIGNLNDPKVPEHVVLGSCRLLEKQNFLNHLTMEDAKLFPSFIQSLLASSHFESLKAQKAVIKLFLAFNKHFSVISRSFFKTSDAQSRDSRIADLVSQISLLSSGTTGRHWRYNLMANRVLLLLTLSSRNHSSLTSNMLGEAVGHFLRDLKSKLPHSRILAISALNALLEGTRCQDSSQDEQFYFYHNKQLGNSSIGRILNQIIQEEGLLSEALNSLSLLHIDDDSETSASKGYIESSFFQSVTDEELTSFYFDFLAQWPRTPCWIPFPGVDKFHPNFARIFQRLAQECGTPILHALMNIIEQFSSAKERSKQSVAAEVLAGILHSDVSGLPGAWDSWMMLQLQKIMVAPSLESIPEWASCIQYAVTGKGKNGTQIPVLRQRIFNCLEKTSAQSASTSAIVARRYFFLSVALTEISPPTMPVEEFQYHKELLKELLCNMSHSSAKVRESVGTTLSIICSNMRLFALFGDKHLKEAAEDINMVEPPEKENWAKILMEGTFELSKNIIANLHTKANSDSSHGIMNTAVEADIRRMETIFHFIISSLKSGRSSFLLDILVGNLYPILSLQDISNKDLSALAKAAFKLLSWRILPRPFLERFVSVILSSINDSNWRTRYESITFLGIFMYRHTFTLSRLEKSQIWQNIEKLLVDKQVEVREHAALILASLMKGGDRDLYREFRDRSYAKAQSVMQKGKPRKTSHHSVASIHGVVLALAASILSVPYDMPSWLPNHVTLLAQFVDEPYPTRSTVTKTVAEFRRTHADTWDIQKHVFTEEQLEVLADTSFSFSYFA</sequence>
<evidence type="ECO:0000259" key="5">
    <source>
        <dbReference type="Pfam" id="PF11919"/>
    </source>
</evidence>
<feature type="domain" description="Proteasome activator Blm10 middle HEAT repeats region" evidence="6">
    <location>
        <begin position="515"/>
        <end position="823"/>
    </location>
</feature>
<dbReference type="PANTHER" id="PTHR32170">
    <property type="entry name" value="PROTEASOME ACTIVATOR COMPLEX SUBUNIT 4"/>
    <property type="match status" value="1"/>
</dbReference>
<accession>A0A6P5GPC8</accession>
<reference evidence="8" key="2">
    <citation type="submission" date="2025-08" db="UniProtKB">
        <authorList>
            <consortium name="RefSeq"/>
        </authorList>
    </citation>
    <scope>IDENTIFICATION</scope>
    <source>
        <tissue evidence="8">Leaf</tissue>
    </source>
</reference>
<evidence type="ECO:0000256" key="3">
    <source>
        <dbReference type="ARBA" id="ARBA00022763"/>
    </source>
</evidence>
<protein>
    <submittedName>
        <fullName evidence="8">Proteasome activator subunit 4-like isoform X1</fullName>
    </submittedName>
</protein>
<dbReference type="RefSeq" id="XP_020109744.1">
    <property type="nucleotide sequence ID" value="XM_020254155.1"/>
</dbReference>
<dbReference type="Pfam" id="PF16507">
    <property type="entry name" value="HEAT_PSME4_mid"/>
    <property type="match status" value="2"/>
</dbReference>
<dbReference type="InterPro" id="IPR016024">
    <property type="entry name" value="ARM-type_fold"/>
</dbReference>
<organism evidence="7 8">
    <name type="scientific">Ananas comosus</name>
    <name type="common">Pineapple</name>
    <name type="synonym">Ananas ananas</name>
    <dbReference type="NCBI Taxonomy" id="4615"/>
    <lineage>
        <taxon>Eukaryota</taxon>
        <taxon>Viridiplantae</taxon>
        <taxon>Streptophyta</taxon>
        <taxon>Embryophyta</taxon>
        <taxon>Tracheophyta</taxon>
        <taxon>Spermatophyta</taxon>
        <taxon>Magnoliopsida</taxon>
        <taxon>Liliopsida</taxon>
        <taxon>Poales</taxon>
        <taxon>Bromeliaceae</taxon>
        <taxon>Bromelioideae</taxon>
        <taxon>Ananas</taxon>
    </lineage>
</organism>
<dbReference type="GO" id="GO:0010499">
    <property type="term" value="P:proteasomal ubiquitin-independent protein catabolic process"/>
    <property type="evidence" value="ECO:0007669"/>
    <property type="project" value="TreeGrafter"/>
</dbReference>
<reference evidence="7" key="1">
    <citation type="journal article" date="2015" name="Nat. Genet.">
        <title>The pineapple genome and the evolution of CAM photosynthesis.</title>
        <authorList>
            <person name="Ming R."/>
            <person name="VanBuren R."/>
            <person name="Wai C.M."/>
            <person name="Tang H."/>
            <person name="Schatz M.C."/>
            <person name="Bowers J.E."/>
            <person name="Lyons E."/>
            <person name="Wang M.L."/>
            <person name="Chen J."/>
            <person name="Biggers E."/>
            <person name="Zhang J."/>
            <person name="Huang L."/>
            <person name="Zhang L."/>
            <person name="Miao W."/>
            <person name="Zhang J."/>
            <person name="Ye Z."/>
            <person name="Miao C."/>
            <person name="Lin Z."/>
            <person name="Wang H."/>
            <person name="Zhou H."/>
            <person name="Yim W.C."/>
            <person name="Priest H.D."/>
            <person name="Zheng C."/>
            <person name="Woodhouse M."/>
            <person name="Edger P.P."/>
            <person name="Guyot R."/>
            <person name="Guo H.B."/>
            <person name="Guo H."/>
            <person name="Zheng G."/>
            <person name="Singh R."/>
            <person name="Sharma A."/>
            <person name="Min X."/>
            <person name="Zheng Y."/>
            <person name="Lee H."/>
            <person name="Gurtowski J."/>
            <person name="Sedlazeck F.J."/>
            <person name="Harkess A."/>
            <person name="McKain M.R."/>
            <person name="Liao Z."/>
            <person name="Fang J."/>
            <person name="Liu J."/>
            <person name="Zhang X."/>
            <person name="Zhang Q."/>
            <person name="Hu W."/>
            <person name="Qin Y."/>
            <person name="Wang K."/>
            <person name="Chen L.Y."/>
            <person name="Shirley N."/>
            <person name="Lin Y.R."/>
            <person name="Liu L.Y."/>
            <person name="Hernandez A.G."/>
            <person name="Wright C.L."/>
            <person name="Bulone V."/>
            <person name="Tuskan G.A."/>
            <person name="Heath K."/>
            <person name="Zee F."/>
            <person name="Moore P.H."/>
            <person name="Sunkar R."/>
            <person name="Leebens-Mack J.H."/>
            <person name="Mockler T."/>
            <person name="Bennetzen J.L."/>
            <person name="Freeling M."/>
            <person name="Sankoff D."/>
            <person name="Paterson A.H."/>
            <person name="Zhu X."/>
            <person name="Yang X."/>
            <person name="Smith J.A."/>
            <person name="Cushman J.C."/>
            <person name="Paull R.E."/>
            <person name="Yu Q."/>
        </authorList>
    </citation>
    <scope>NUCLEOTIDE SEQUENCE [LARGE SCALE GENOMIC DNA]</scope>
    <source>
        <strain evidence="7">cv. F153</strain>
    </source>
</reference>
<feature type="domain" description="Proteasome activator complex subunit 4 C-terminal" evidence="5">
    <location>
        <begin position="1726"/>
        <end position="1811"/>
    </location>
</feature>
<dbReference type="InterPro" id="IPR035309">
    <property type="entry name" value="PSME4"/>
</dbReference>
<proteinExistence type="inferred from homology"/>
<dbReference type="InterPro" id="IPR021843">
    <property type="entry name" value="PSME4_C"/>
</dbReference>
<dbReference type="GO" id="GO:0005634">
    <property type="term" value="C:nucleus"/>
    <property type="evidence" value="ECO:0007669"/>
    <property type="project" value="TreeGrafter"/>
</dbReference>
<evidence type="ECO:0000313" key="8">
    <source>
        <dbReference type="RefSeq" id="XP_020109744.1"/>
    </source>
</evidence>
<evidence type="ECO:0000256" key="2">
    <source>
        <dbReference type="ARBA" id="ARBA00022737"/>
    </source>
</evidence>
<dbReference type="PANTHER" id="PTHR32170:SF3">
    <property type="entry name" value="PROTEASOME ACTIVATOR COMPLEX SUBUNIT 4"/>
    <property type="match status" value="1"/>
</dbReference>
<dbReference type="GeneID" id="109725088"/>
<dbReference type="GO" id="GO:0070628">
    <property type="term" value="F:proteasome binding"/>
    <property type="evidence" value="ECO:0007669"/>
    <property type="project" value="InterPro"/>
</dbReference>
<dbReference type="GO" id="GO:0016504">
    <property type="term" value="F:peptidase activator activity"/>
    <property type="evidence" value="ECO:0007669"/>
    <property type="project" value="InterPro"/>
</dbReference>
<keyword evidence="7" id="KW-1185">Reference proteome</keyword>
<evidence type="ECO:0000313" key="7">
    <source>
        <dbReference type="Proteomes" id="UP000515123"/>
    </source>
</evidence>
<evidence type="ECO:0000259" key="6">
    <source>
        <dbReference type="Pfam" id="PF16507"/>
    </source>
</evidence>
<dbReference type="Gene3D" id="1.25.10.10">
    <property type="entry name" value="Leucine-rich Repeat Variant"/>
    <property type="match status" value="2"/>
</dbReference>
<dbReference type="InterPro" id="IPR032430">
    <property type="entry name" value="Blm10_mid"/>
</dbReference>
<name>A0A6P5GPC8_ANACO</name>
<dbReference type="Pfam" id="PF11919">
    <property type="entry name" value="PSME4_C"/>
    <property type="match status" value="1"/>
</dbReference>
<dbReference type="GO" id="GO:0006281">
    <property type="term" value="P:DNA repair"/>
    <property type="evidence" value="ECO:0007669"/>
    <property type="project" value="UniProtKB-KW"/>
</dbReference>
<keyword evidence="4" id="KW-0234">DNA repair</keyword>
<evidence type="ECO:0000256" key="1">
    <source>
        <dbReference type="ARBA" id="ARBA00005739"/>
    </source>
</evidence>
<dbReference type="InterPro" id="IPR011989">
    <property type="entry name" value="ARM-like"/>
</dbReference>
<dbReference type="OrthoDB" id="17907at2759"/>
<dbReference type="Proteomes" id="UP000515123">
    <property type="component" value="Linkage group 2"/>
</dbReference>
<keyword evidence="2" id="KW-0677">Repeat</keyword>